<dbReference type="AlphaFoldDB" id="A0A1H1LM28"/>
<dbReference type="InterPro" id="IPR029442">
    <property type="entry name" value="GyrI-like"/>
</dbReference>
<name>A0A1H1LM28_9MICO</name>
<feature type="domain" description="AraC effector-binding" evidence="1">
    <location>
        <begin position="5"/>
        <end position="155"/>
    </location>
</feature>
<dbReference type="Proteomes" id="UP000199649">
    <property type="component" value="Chromosome I"/>
</dbReference>
<dbReference type="OrthoDB" id="795001at2"/>
<dbReference type="InterPro" id="IPR010499">
    <property type="entry name" value="AraC_E-bd"/>
</dbReference>
<organism evidence="2 3">
    <name type="scientific">Agrococcus carbonis</name>
    <dbReference type="NCBI Taxonomy" id="684552"/>
    <lineage>
        <taxon>Bacteria</taxon>
        <taxon>Bacillati</taxon>
        <taxon>Actinomycetota</taxon>
        <taxon>Actinomycetes</taxon>
        <taxon>Micrococcales</taxon>
        <taxon>Microbacteriaceae</taxon>
        <taxon>Agrococcus</taxon>
    </lineage>
</organism>
<proteinExistence type="predicted"/>
<gene>
    <name evidence="2" type="ORF">SAMN04489719_0668</name>
</gene>
<dbReference type="Pfam" id="PF06445">
    <property type="entry name" value="GyrI-like"/>
    <property type="match status" value="1"/>
</dbReference>
<keyword evidence="3" id="KW-1185">Reference proteome</keyword>
<evidence type="ECO:0000313" key="2">
    <source>
        <dbReference type="EMBL" id="SDR75578.1"/>
    </source>
</evidence>
<protein>
    <submittedName>
        <fullName evidence="2">Effector-binding domain-containing protein</fullName>
    </submittedName>
</protein>
<evidence type="ECO:0000313" key="3">
    <source>
        <dbReference type="Proteomes" id="UP000199649"/>
    </source>
</evidence>
<accession>A0A1H1LM28</accession>
<dbReference type="InterPro" id="IPR011256">
    <property type="entry name" value="Reg_factor_effector_dom_sf"/>
</dbReference>
<dbReference type="SUPFAM" id="SSF55136">
    <property type="entry name" value="Probable bacterial effector-binding domain"/>
    <property type="match status" value="1"/>
</dbReference>
<dbReference type="STRING" id="684552.SAMN04489719_0668"/>
<dbReference type="SMART" id="SM00871">
    <property type="entry name" value="AraC_E_bind"/>
    <property type="match status" value="1"/>
</dbReference>
<dbReference type="RefSeq" id="WP_092665715.1">
    <property type="nucleotide sequence ID" value="NZ_LT629734.1"/>
</dbReference>
<dbReference type="EMBL" id="LT629734">
    <property type="protein sequence ID" value="SDR75578.1"/>
    <property type="molecule type" value="Genomic_DNA"/>
</dbReference>
<sequence length="158" mass="17192">MVTEGAPEIVELERTTIAAIRETVPMAEITAFFDRAFGTLMRVLQSQGLAPAGPPVGVYWSMPTDRVDVSVGFPTAREAVPAGGVAPEHLPGGRALQLTHVGSYDSMTRSYDRMVRWAGERSLELGPMMWETYLTEPSPEGDASAARTLITWPLRDDA</sequence>
<evidence type="ECO:0000259" key="1">
    <source>
        <dbReference type="SMART" id="SM00871"/>
    </source>
</evidence>
<dbReference type="Gene3D" id="3.20.80.10">
    <property type="entry name" value="Regulatory factor, effector binding domain"/>
    <property type="match status" value="1"/>
</dbReference>
<reference evidence="3" key="1">
    <citation type="submission" date="2016-10" db="EMBL/GenBank/DDBJ databases">
        <authorList>
            <person name="Varghese N."/>
            <person name="Submissions S."/>
        </authorList>
    </citation>
    <scope>NUCLEOTIDE SEQUENCE [LARGE SCALE GENOMIC DNA]</scope>
    <source>
        <strain evidence="3">DSM 22965</strain>
    </source>
</reference>